<reference evidence="1 3" key="1">
    <citation type="submission" date="2015-11" db="EMBL/GenBank/DDBJ databases">
        <title>Genomic analysis of 38 Legionella species identifies large and diverse effector repertoires.</title>
        <authorList>
            <person name="Burstein D."/>
            <person name="Amaro F."/>
            <person name="Zusman T."/>
            <person name="Lifshitz Z."/>
            <person name="Cohen O."/>
            <person name="Gilbert J.A."/>
            <person name="Pupko T."/>
            <person name="Shuman H.A."/>
            <person name="Segal G."/>
        </authorList>
    </citation>
    <scope>NUCLEOTIDE SEQUENCE [LARGE SCALE GENOMIC DNA]</scope>
    <source>
        <strain evidence="1 3">ATCC 43877</strain>
    </source>
</reference>
<sequence>MEDPFSALLKSLQSVFHLEAMRNGKYCYPAVQQLKDATERYNPNTKNSFIALLRALREALPHIEKWRVNFDAIRQSMDKMAKLHHMPSIDWNKMLSHPKVSPKFQFSALNHSRSEDNLLVWLTKKTGTPHTKMDHSELTQAMLDNQDRHGFSQKLNAHLEKQPDFLFNLIMQSEKNFIKISHSRLSLHLTDIQLAKAIIQHTPNMIQIQKDPFEQVELLIHKLNDILSNGRSVSTLLRNGKAKPILDASIFFKIYQSEEYANRHEKKPSVPTVVKSETFKPRL</sequence>
<reference evidence="2 4" key="2">
    <citation type="submission" date="2018-06" db="EMBL/GenBank/DDBJ databases">
        <authorList>
            <consortium name="Pathogen Informatics"/>
            <person name="Doyle S."/>
        </authorList>
    </citation>
    <scope>NUCLEOTIDE SEQUENCE [LARGE SCALE GENOMIC DNA]</scope>
    <source>
        <strain evidence="2 4">NCTC12239</strain>
    </source>
</reference>
<dbReference type="OrthoDB" id="5651381at2"/>
<dbReference type="RefSeq" id="WP_028384333.1">
    <property type="nucleotide sequence ID" value="NZ_CAAAJG010000055.1"/>
</dbReference>
<accession>A0A378JT18</accession>
<evidence type="ECO:0000313" key="2">
    <source>
        <dbReference type="EMBL" id="STX61754.1"/>
    </source>
</evidence>
<protein>
    <submittedName>
        <fullName evidence="2">Uncharacterized protein</fullName>
    </submittedName>
</protein>
<dbReference type="Proteomes" id="UP000254040">
    <property type="component" value="Unassembled WGS sequence"/>
</dbReference>
<dbReference type="STRING" id="39962.Lmor_0250"/>
<proteinExistence type="predicted"/>
<dbReference type="AlphaFoldDB" id="A0A378JT18"/>
<keyword evidence="3" id="KW-1185">Reference proteome</keyword>
<evidence type="ECO:0000313" key="3">
    <source>
        <dbReference type="Proteomes" id="UP000054985"/>
    </source>
</evidence>
<dbReference type="Proteomes" id="UP000054985">
    <property type="component" value="Unassembled WGS sequence"/>
</dbReference>
<dbReference type="EMBL" id="LNYN01000009">
    <property type="protein sequence ID" value="KTD38526.1"/>
    <property type="molecule type" value="Genomic_DNA"/>
</dbReference>
<gene>
    <name evidence="1" type="ORF">Lmor_0250</name>
    <name evidence="2" type="ORF">NCTC12239_00672</name>
</gene>
<dbReference type="EMBL" id="UGOG01000001">
    <property type="protein sequence ID" value="STX61754.1"/>
    <property type="molecule type" value="Genomic_DNA"/>
</dbReference>
<evidence type="ECO:0000313" key="4">
    <source>
        <dbReference type="Proteomes" id="UP000254040"/>
    </source>
</evidence>
<name>A0A378JT18_9GAMM</name>
<organism evidence="2 4">
    <name type="scientific">Legionella moravica</name>
    <dbReference type="NCBI Taxonomy" id="39962"/>
    <lineage>
        <taxon>Bacteria</taxon>
        <taxon>Pseudomonadati</taxon>
        <taxon>Pseudomonadota</taxon>
        <taxon>Gammaproteobacteria</taxon>
        <taxon>Legionellales</taxon>
        <taxon>Legionellaceae</taxon>
        <taxon>Legionella</taxon>
    </lineage>
</organism>
<evidence type="ECO:0000313" key="1">
    <source>
        <dbReference type="EMBL" id="KTD38526.1"/>
    </source>
</evidence>